<sequence>MTTINNEGLGSLRDEKRKRVSGRPEVAPSIDALNAGDDQQSKQMVVYADTSGFLRRQEEEAKDGQEEVFMLELNPVSDPVEEDDDDNNDEEEEEKDDDDEELLPGSSDRHCKARKRTRTYKTGIYPCSICERVFKYSWHLKNHQLVHSDELQEEKEIHSMDKEELVPFGSPSLCFYSEEVAIDCEDQDEKTLLEVDSFVSSSLVLGEADQAEDSHIQPSPTCQLADSPIGSARSGGISSDSGRNSKI</sequence>
<dbReference type="Gramene" id="EFJ16212">
    <property type="protein sequence ID" value="EFJ16212"/>
    <property type="gene ID" value="SELMODRAFT_421852"/>
</dbReference>
<evidence type="ECO:0000256" key="1">
    <source>
        <dbReference type="ARBA" id="ARBA00022723"/>
    </source>
</evidence>
<evidence type="ECO:0000313" key="9">
    <source>
        <dbReference type="Proteomes" id="UP000001514"/>
    </source>
</evidence>
<evidence type="ECO:0000256" key="6">
    <source>
        <dbReference type="SAM" id="MobiDB-lite"/>
    </source>
</evidence>
<dbReference type="GO" id="GO:0008270">
    <property type="term" value="F:zinc ion binding"/>
    <property type="evidence" value="ECO:0007669"/>
    <property type="project" value="UniProtKB-KW"/>
</dbReference>
<dbReference type="InterPro" id="IPR013087">
    <property type="entry name" value="Znf_C2H2_type"/>
</dbReference>
<dbReference type="FunFam" id="3.30.160.60:FF:000100">
    <property type="entry name" value="Zinc finger 45-like"/>
    <property type="match status" value="1"/>
</dbReference>
<dbReference type="InterPro" id="IPR036236">
    <property type="entry name" value="Znf_C2H2_sf"/>
</dbReference>
<evidence type="ECO:0000256" key="2">
    <source>
        <dbReference type="ARBA" id="ARBA00022737"/>
    </source>
</evidence>
<keyword evidence="9" id="KW-1185">Reference proteome</keyword>
<protein>
    <recommendedName>
        <fullName evidence="7">C2H2-type domain-containing protein</fullName>
    </recommendedName>
</protein>
<keyword evidence="3 5" id="KW-0863">Zinc-finger</keyword>
<dbReference type="PROSITE" id="PS50157">
    <property type="entry name" value="ZINC_FINGER_C2H2_2"/>
    <property type="match status" value="1"/>
</dbReference>
<evidence type="ECO:0000256" key="3">
    <source>
        <dbReference type="ARBA" id="ARBA00022771"/>
    </source>
</evidence>
<dbReference type="PROSITE" id="PS00028">
    <property type="entry name" value="ZINC_FINGER_C2H2_1"/>
    <property type="match status" value="1"/>
</dbReference>
<dbReference type="EMBL" id="GL377619">
    <property type="protein sequence ID" value="EFJ16212.1"/>
    <property type="molecule type" value="Genomic_DNA"/>
</dbReference>
<proteinExistence type="predicted"/>
<dbReference type="KEGG" id="smo:SELMODRAFT_421852"/>
<dbReference type="Gene3D" id="3.30.160.60">
    <property type="entry name" value="Classic Zinc Finger"/>
    <property type="match status" value="1"/>
</dbReference>
<organism evidence="9">
    <name type="scientific">Selaginella moellendorffii</name>
    <name type="common">Spikemoss</name>
    <dbReference type="NCBI Taxonomy" id="88036"/>
    <lineage>
        <taxon>Eukaryota</taxon>
        <taxon>Viridiplantae</taxon>
        <taxon>Streptophyta</taxon>
        <taxon>Embryophyta</taxon>
        <taxon>Tracheophyta</taxon>
        <taxon>Lycopodiopsida</taxon>
        <taxon>Selaginellales</taxon>
        <taxon>Selaginellaceae</taxon>
        <taxon>Selaginella</taxon>
    </lineage>
</organism>
<feature type="compositionally biased region" description="Acidic residues" evidence="6">
    <location>
        <begin position="79"/>
        <end position="102"/>
    </location>
</feature>
<feature type="region of interest" description="Disordered" evidence="6">
    <location>
        <begin position="209"/>
        <end position="247"/>
    </location>
</feature>
<feature type="compositionally biased region" description="Basic and acidic residues" evidence="6">
    <location>
        <begin position="56"/>
        <end position="65"/>
    </location>
</feature>
<gene>
    <name evidence="8" type="ORF">SELMODRAFT_421852</name>
</gene>
<evidence type="ECO:0000256" key="4">
    <source>
        <dbReference type="ARBA" id="ARBA00022833"/>
    </source>
</evidence>
<keyword evidence="4" id="KW-0862">Zinc</keyword>
<keyword evidence="1" id="KW-0479">Metal-binding</keyword>
<dbReference type="Proteomes" id="UP000001514">
    <property type="component" value="Unassembled WGS sequence"/>
</dbReference>
<dbReference type="AlphaFoldDB" id="D8SGK0"/>
<keyword evidence="2" id="KW-0677">Repeat</keyword>
<dbReference type="SUPFAM" id="SSF57667">
    <property type="entry name" value="beta-beta-alpha zinc fingers"/>
    <property type="match status" value="1"/>
</dbReference>
<dbReference type="InParanoid" id="D8SGK0"/>
<name>D8SGK0_SELML</name>
<feature type="region of interest" description="Disordered" evidence="6">
    <location>
        <begin position="56"/>
        <end position="110"/>
    </location>
</feature>
<evidence type="ECO:0000313" key="8">
    <source>
        <dbReference type="EMBL" id="EFJ16212.1"/>
    </source>
</evidence>
<evidence type="ECO:0000256" key="5">
    <source>
        <dbReference type="PROSITE-ProRule" id="PRU00042"/>
    </source>
</evidence>
<feature type="region of interest" description="Disordered" evidence="6">
    <location>
        <begin position="1"/>
        <end position="42"/>
    </location>
</feature>
<dbReference type="HOGENOM" id="CLU_1126101_0_0_1"/>
<reference evidence="8 9" key="1">
    <citation type="journal article" date="2011" name="Science">
        <title>The Selaginella genome identifies genetic changes associated with the evolution of vascular plants.</title>
        <authorList>
            <person name="Banks J.A."/>
            <person name="Nishiyama T."/>
            <person name="Hasebe M."/>
            <person name="Bowman J.L."/>
            <person name="Gribskov M."/>
            <person name="dePamphilis C."/>
            <person name="Albert V.A."/>
            <person name="Aono N."/>
            <person name="Aoyama T."/>
            <person name="Ambrose B.A."/>
            <person name="Ashton N.W."/>
            <person name="Axtell M.J."/>
            <person name="Barker E."/>
            <person name="Barker M.S."/>
            <person name="Bennetzen J.L."/>
            <person name="Bonawitz N.D."/>
            <person name="Chapple C."/>
            <person name="Cheng C."/>
            <person name="Correa L.G."/>
            <person name="Dacre M."/>
            <person name="DeBarry J."/>
            <person name="Dreyer I."/>
            <person name="Elias M."/>
            <person name="Engstrom E.M."/>
            <person name="Estelle M."/>
            <person name="Feng L."/>
            <person name="Finet C."/>
            <person name="Floyd S.K."/>
            <person name="Frommer W.B."/>
            <person name="Fujita T."/>
            <person name="Gramzow L."/>
            <person name="Gutensohn M."/>
            <person name="Harholt J."/>
            <person name="Hattori M."/>
            <person name="Heyl A."/>
            <person name="Hirai T."/>
            <person name="Hiwatashi Y."/>
            <person name="Ishikawa M."/>
            <person name="Iwata M."/>
            <person name="Karol K.G."/>
            <person name="Koehler B."/>
            <person name="Kolukisaoglu U."/>
            <person name="Kubo M."/>
            <person name="Kurata T."/>
            <person name="Lalonde S."/>
            <person name="Li K."/>
            <person name="Li Y."/>
            <person name="Litt A."/>
            <person name="Lyons E."/>
            <person name="Manning G."/>
            <person name="Maruyama T."/>
            <person name="Michael T.P."/>
            <person name="Mikami K."/>
            <person name="Miyazaki S."/>
            <person name="Morinaga S."/>
            <person name="Murata T."/>
            <person name="Mueller-Roeber B."/>
            <person name="Nelson D.R."/>
            <person name="Obara M."/>
            <person name="Oguri Y."/>
            <person name="Olmstead R.G."/>
            <person name="Onodera N."/>
            <person name="Petersen B.L."/>
            <person name="Pils B."/>
            <person name="Prigge M."/>
            <person name="Rensing S.A."/>
            <person name="Riano-Pachon D.M."/>
            <person name="Roberts A.W."/>
            <person name="Sato Y."/>
            <person name="Scheller H.V."/>
            <person name="Schulz B."/>
            <person name="Schulz C."/>
            <person name="Shakirov E.V."/>
            <person name="Shibagaki N."/>
            <person name="Shinohara N."/>
            <person name="Shippen D.E."/>
            <person name="Soerensen I."/>
            <person name="Sotooka R."/>
            <person name="Sugimoto N."/>
            <person name="Sugita M."/>
            <person name="Sumikawa N."/>
            <person name="Tanurdzic M."/>
            <person name="Theissen G."/>
            <person name="Ulvskov P."/>
            <person name="Wakazuki S."/>
            <person name="Weng J.K."/>
            <person name="Willats W.W."/>
            <person name="Wipf D."/>
            <person name="Wolf P.G."/>
            <person name="Yang L."/>
            <person name="Zimmer A.D."/>
            <person name="Zhu Q."/>
            <person name="Mitros T."/>
            <person name="Hellsten U."/>
            <person name="Loque D."/>
            <person name="Otillar R."/>
            <person name="Salamov A."/>
            <person name="Schmutz J."/>
            <person name="Shapiro H."/>
            <person name="Lindquist E."/>
            <person name="Lucas S."/>
            <person name="Rokhsar D."/>
            <person name="Grigoriev I.V."/>
        </authorList>
    </citation>
    <scope>NUCLEOTIDE SEQUENCE [LARGE SCALE GENOMIC DNA]</scope>
</reference>
<feature type="compositionally biased region" description="Polar residues" evidence="6">
    <location>
        <begin position="236"/>
        <end position="247"/>
    </location>
</feature>
<evidence type="ECO:0000259" key="7">
    <source>
        <dbReference type="PROSITE" id="PS50157"/>
    </source>
</evidence>
<dbReference type="SMART" id="SM00355">
    <property type="entry name" value="ZnF_C2H2"/>
    <property type="match status" value="1"/>
</dbReference>
<accession>D8SGK0</accession>
<feature type="domain" description="C2H2-type" evidence="7">
    <location>
        <begin position="125"/>
        <end position="152"/>
    </location>
</feature>